<evidence type="ECO:0000313" key="1">
    <source>
        <dbReference type="EMBL" id="MFK7641921.1"/>
    </source>
</evidence>
<organism evidence="1 2">
    <name type="scientific">Neisseria oralis</name>
    <dbReference type="NCBI Taxonomy" id="1107316"/>
    <lineage>
        <taxon>Bacteria</taxon>
        <taxon>Pseudomonadati</taxon>
        <taxon>Pseudomonadota</taxon>
        <taxon>Betaproteobacteria</taxon>
        <taxon>Neisseriales</taxon>
        <taxon>Neisseriaceae</taxon>
        <taxon>Neisseria</taxon>
    </lineage>
</organism>
<dbReference type="Proteomes" id="UP001621964">
    <property type="component" value="Unassembled WGS sequence"/>
</dbReference>
<comment type="caution">
    <text evidence="1">The sequence shown here is derived from an EMBL/GenBank/DDBJ whole genome shotgun (WGS) entry which is preliminary data.</text>
</comment>
<name>A0ABW8Q5P4_9NEIS</name>
<gene>
    <name evidence="1" type="ORF">ACI43T_05330</name>
</gene>
<protein>
    <submittedName>
        <fullName evidence="1">NMCC_0638 family (Lipo)protein</fullName>
    </submittedName>
</protein>
<proteinExistence type="predicted"/>
<keyword evidence="2" id="KW-1185">Reference proteome</keyword>
<accession>A0ABW8Q5P4</accession>
<dbReference type="RefSeq" id="WP_405385751.1">
    <property type="nucleotide sequence ID" value="NZ_JBJGEB010000004.1"/>
</dbReference>
<dbReference type="NCBIfam" id="NF047650">
    <property type="entry name" value="lipo_NMCC_0638"/>
    <property type="match status" value="1"/>
</dbReference>
<dbReference type="EMBL" id="JBJGEB010000004">
    <property type="protein sequence ID" value="MFK7641921.1"/>
    <property type="molecule type" value="Genomic_DNA"/>
</dbReference>
<reference evidence="1 2" key="1">
    <citation type="submission" date="2024-11" db="EMBL/GenBank/DDBJ databases">
        <authorList>
            <person name="Mikucki A.G."/>
            <person name="Kahler C.M."/>
        </authorList>
    </citation>
    <scope>NUCLEOTIDE SEQUENCE [LARGE SCALE GENOMIC DNA]</scope>
    <source>
        <strain evidence="1 2">EXNM717</strain>
    </source>
</reference>
<dbReference type="PROSITE" id="PS51257">
    <property type="entry name" value="PROKAR_LIPOPROTEIN"/>
    <property type="match status" value="1"/>
</dbReference>
<evidence type="ECO:0000313" key="2">
    <source>
        <dbReference type="Proteomes" id="UP001621964"/>
    </source>
</evidence>
<sequence length="196" mass="21100">MRIAASAVSFGILLAGCRADTVPPEQLQRQGREVVALFEQSCAANGGDGAKVTAWAESRQAQKLAVDEVNKLPPGMMESGVQVVWRIQKDGADYYLGLSPDSCSVKTAKADENTVRQQFEELVKRGAQGANVELRADNAAQSPFPIRQLSYAWRPAGSGSETVLTANTSTSDRLPVQAALMLTHQVYHSAPILEQD</sequence>